<dbReference type="InterPro" id="IPR050235">
    <property type="entry name" value="CK1_Ser-Thr_kinase"/>
</dbReference>
<proteinExistence type="predicted"/>
<accession>A0A6C0E3N8</accession>
<dbReference type="SUPFAM" id="SSF56112">
    <property type="entry name" value="Protein kinase-like (PK-like)"/>
    <property type="match status" value="1"/>
</dbReference>
<evidence type="ECO:0000313" key="2">
    <source>
        <dbReference type="EMBL" id="QHT23221.1"/>
    </source>
</evidence>
<protein>
    <recommendedName>
        <fullName evidence="1">Protein kinase domain-containing protein</fullName>
    </recommendedName>
</protein>
<evidence type="ECO:0000259" key="1">
    <source>
        <dbReference type="PROSITE" id="PS50011"/>
    </source>
</evidence>
<dbReference type="SMART" id="SM00220">
    <property type="entry name" value="S_TKc"/>
    <property type="match status" value="1"/>
</dbReference>
<dbReference type="GO" id="GO:0004672">
    <property type="term" value="F:protein kinase activity"/>
    <property type="evidence" value="ECO:0007669"/>
    <property type="project" value="InterPro"/>
</dbReference>
<dbReference type="AlphaFoldDB" id="A0A6C0E3N8"/>
<dbReference type="Pfam" id="PF00069">
    <property type="entry name" value="Pkinase"/>
    <property type="match status" value="1"/>
</dbReference>
<sequence>MILCNKYRILAPINSGSYGTIYKGENIRTGELVAIKIEDKQPHSLLVNESKIYIYLAASEGIPQAKWFGVKDNKHILVMPLLDMTLSTMRKTYGKMEWINVMKIGIQMIRRLQFIHTKELIHRDIKPDNWLFGRGEHSHILYLVDFGFCKRYRLPNGNHISLKQTSNIIGTLNYASLNVHNKMEPSRRDDLESAVYCWMYLLDELPWEHLLDSFSVEELKKRIVSIPHLVHNVLKDILIYVRHLEFEETPDYEWIISRLSTNISSC</sequence>
<dbReference type="GO" id="GO:0005524">
    <property type="term" value="F:ATP binding"/>
    <property type="evidence" value="ECO:0007669"/>
    <property type="project" value="InterPro"/>
</dbReference>
<reference evidence="2" key="1">
    <citation type="journal article" date="2020" name="Nature">
        <title>Giant virus diversity and host interactions through global metagenomics.</title>
        <authorList>
            <person name="Schulz F."/>
            <person name="Roux S."/>
            <person name="Paez-Espino D."/>
            <person name="Jungbluth S."/>
            <person name="Walsh D.A."/>
            <person name="Denef V.J."/>
            <person name="McMahon K.D."/>
            <person name="Konstantinidis K.T."/>
            <person name="Eloe-Fadrosh E.A."/>
            <person name="Kyrpides N.C."/>
            <person name="Woyke T."/>
        </authorList>
    </citation>
    <scope>NUCLEOTIDE SEQUENCE</scope>
    <source>
        <strain evidence="2">GVMAG-M-3300023179-114</strain>
    </source>
</reference>
<dbReference type="Gene3D" id="1.10.510.10">
    <property type="entry name" value="Transferase(Phosphotransferase) domain 1"/>
    <property type="match status" value="1"/>
</dbReference>
<organism evidence="2">
    <name type="scientific">viral metagenome</name>
    <dbReference type="NCBI Taxonomy" id="1070528"/>
    <lineage>
        <taxon>unclassified sequences</taxon>
        <taxon>metagenomes</taxon>
        <taxon>organismal metagenomes</taxon>
    </lineage>
</organism>
<dbReference type="InterPro" id="IPR011009">
    <property type="entry name" value="Kinase-like_dom_sf"/>
</dbReference>
<dbReference type="InterPro" id="IPR000719">
    <property type="entry name" value="Prot_kinase_dom"/>
</dbReference>
<dbReference type="PANTHER" id="PTHR11909">
    <property type="entry name" value="CASEIN KINASE-RELATED"/>
    <property type="match status" value="1"/>
</dbReference>
<feature type="domain" description="Protein kinase" evidence="1">
    <location>
        <begin position="7"/>
        <end position="266"/>
    </location>
</feature>
<dbReference type="EMBL" id="MN739729">
    <property type="protein sequence ID" value="QHT23221.1"/>
    <property type="molecule type" value="Genomic_DNA"/>
</dbReference>
<name>A0A6C0E3N8_9ZZZZ</name>
<dbReference type="PROSITE" id="PS50011">
    <property type="entry name" value="PROTEIN_KINASE_DOM"/>
    <property type="match status" value="1"/>
</dbReference>